<sequence>MREQDERHDLLDARKWEVLAATVSGYIRSALPVGSQSAGRSFGLPYSPATIRNIMSELEALGYLTHPHTSAGRIPTEKGFRYFVDHADFPDEGADSWESVSRDIEPLLAGAPLSEFGQVVTEVIRRVGEQSGYAGFVVETGNASELVVVAFEACPLSERHALLVVILETGHLLKRTFSYPDGIGWTEFRRIVARMNRIGRGKTLSEIMEALLRETEGISLSIESLLSALARAGGSPDVRLFGASRFAKVPEFSNPQELESVFEAFEQQVALVGFFQKISSLATPRRVFVSIGSENELPGLDSCTMVSIPLSRSGAWYGTIGVVGPVRMEYGQVIPLMIRLSERLNLWLTSPDGFDGEG</sequence>
<evidence type="ECO:0000256" key="2">
    <source>
        <dbReference type="ARBA" id="ARBA00023015"/>
    </source>
</evidence>
<dbReference type="Gene3D" id="3.30.450.40">
    <property type="match status" value="1"/>
</dbReference>
<gene>
    <name evidence="5" type="primary">hrcA</name>
    <name evidence="7" type="ORF">UBAL3_80420055</name>
</gene>
<keyword evidence="2 5" id="KW-0805">Transcription regulation</keyword>
<dbReference type="SUPFAM" id="SSF55781">
    <property type="entry name" value="GAF domain-like"/>
    <property type="match status" value="1"/>
</dbReference>
<dbReference type="Pfam" id="PF01628">
    <property type="entry name" value="HrcA"/>
    <property type="match status" value="1"/>
</dbReference>
<reference evidence="7 8" key="1">
    <citation type="journal article" date="2009" name="Appl. Environ. Microbiol.">
        <title>Community genomic and proteomic analyses of chemoautotrophic iron-oxidizing "Leptospirillum rubarum" (Group II) and "Leptospirillum ferrodiazotrophum" (Group III) bacteria in acid mine drainage biofilms.</title>
        <authorList>
            <person name="Goltsman D.S."/>
            <person name="Denef V.J."/>
            <person name="Singer S.W."/>
            <person name="VerBerkmoes N.C."/>
            <person name="Lefsrud M."/>
            <person name="Mueller R.S."/>
            <person name="Dick G.J."/>
            <person name="Sun C.L."/>
            <person name="Wheeler K.E."/>
            <person name="Zemla A."/>
            <person name="Baker B.J."/>
            <person name="Hauser L."/>
            <person name="Land M."/>
            <person name="Shah M.B."/>
            <person name="Thelen M.P."/>
            <person name="Hettich R.L."/>
            <person name="Banfield J.F."/>
        </authorList>
    </citation>
    <scope>NUCLEOTIDE SEQUENCE [LARGE SCALE GENOMIC DNA]</scope>
</reference>
<feature type="domain" description="Heat-inducible transcription repressor HrcA C-terminal" evidence="6">
    <location>
        <begin position="118"/>
        <end position="334"/>
    </location>
</feature>
<evidence type="ECO:0000256" key="1">
    <source>
        <dbReference type="ARBA" id="ARBA00022491"/>
    </source>
</evidence>
<organism evidence="7 8">
    <name type="scientific">Leptospirillum ferrodiazotrophum</name>
    <dbReference type="NCBI Taxonomy" id="412449"/>
    <lineage>
        <taxon>Bacteria</taxon>
        <taxon>Pseudomonadati</taxon>
        <taxon>Nitrospirota</taxon>
        <taxon>Nitrospiria</taxon>
        <taxon>Nitrospirales</taxon>
        <taxon>Nitrospiraceae</taxon>
        <taxon>Leptospirillum</taxon>
    </lineage>
</organism>
<dbReference type="GO" id="GO:0045892">
    <property type="term" value="P:negative regulation of DNA-templated transcription"/>
    <property type="evidence" value="ECO:0007669"/>
    <property type="project" value="UniProtKB-UniRule"/>
</dbReference>
<dbReference type="PANTHER" id="PTHR34824">
    <property type="entry name" value="HEAT-INDUCIBLE TRANSCRIPTION REPRESSOR HRCA"/>
    <property type="match status" value="1"/>
</dbReference>
<dbReference type="InterPro" id="IPR036390">
    <property type="entry name" value="WH_DNA-bd_sf"/>
</dbReference>
<dbReference type="InterPro" id="IPR021153">
    <property type="entry name" value="HrcA_C"/>
</dbReference>
<dbReference type="EMBL" id="GG693869">
    <property type="protein sequence ID" value="EES53105.1"/>
    <property type="molecule type" value="Genomic_DNA"/>
</dbReference>
<dbReference type="InterPro" id="IPR029016">
    <property type="entry name" value="GAF-like_dom_sf"/>
</dbReference>
<evidence type="ECO:0000256" key="3">
    <source>
        <dbReference type="ARBA" id="ARBA00023016"/>
    </source>
</evidence>
<accession>C6HWC7</accession>
<dbReference type="HAMAP" id="MF_00081">
    <property type="entry name" value="HrcA"/>
    <property type="match status" value="1"/>
</dbReference>
<dbReference type="PIRSF" id="PIRSF005485">
    <property type="entry name" value="HrcA"/>
    <property type="match status" value="1"/>
</dbReference>
<proteinExistence type="inferred from homology"/>
<dbReference type="InterPro" id="IPR002571">
    <property type="entry name" value="HrcA"/>
</dbReference>
<evidence type="ECO:0000313" key="8">
    <source>
        <dbReference type="Proteomes" id="UP000009374"/>
    </source>
</evidence>
<name>C6HWC7_9BACT</name>
<keyword evidence="1 5" id="KW-0678">Repressor</keyword>
<evidence type="ECO:0000259" key="6">
    <source>
        <dbReference type="Pfam" id="PF01628"/>
    </source>
</evidence>
<keyword evidence="8" id="KW-1185">Reference proteome</keyword>
<comment type="function">
    <text evidence="5">Negative regulator of class I heat shock genes (grpE-dnaK-dnaJ and groELS operons). Prevents heat-shock induction of these operons.</text>
</comment>
<dbReference type="AlphaFoldDB" id="C6HWC7"/>
<keyword evidence="4 5" id="KW-0804">Transcription</keyword>
<dbReference type="Proteomes" id="UP000009374">
    <property type="component" value="Unassembled WGS sequence"/>
</dbReference>
<evidence type="ECO:0000313" key="7">
    <source>
        <dbReference type="EMBL" id="EES53105.1"/>
    </source>
</evidence>
<evidence type="ECO:0000256" key="5">
    <source>
        <dbReference type="HAMAP-Rule" id="MF_00081"/>
    </source>
</evidence>
<dbReference type="Gene3D" id="1.10.10.10">
    <property type="entry name" value="Winged helix-like DNA-binding domain superfamily/Winged helix DNA-binding domain"/>
    <property type="match status" value="1"/>
</dbReference>
<evidence type="ECO:0000256" key="4">
    <source>
        <dbReference type="ARBA" id="ARBA00023163"/>
    </source>
</evidence>
<dbReference type="PANTHER" id="PTHR34824:SF1">
    <property type="entry name" value="HEAT-INDUCIBLE TRANSCRIPTION REPRESSOR HRCA"/>
    <property type="match status" value="1"/>
</dbReference>
<dbReference type="NCBIfam" id="TIGR00331">
    <property type="entry name" value="hrcA"/>
    <property type="match status" value="1"/>
</dbReference>
<dbReference type="GO" id="GO:0003677">
    <property type="term" value="F:DNA binding"/>
    <property type="evidence" value="ECO:0007669"/>
    <property type="project" value="InterPro"/>
</dbReference>
<dbReference type="InterPro" id="IPR036388">
    <property type="entry name" value="WH-like_DNA-bd_sf"/>
</dbReference>
<dbReference type="SUPFAM" id="SSF46785">
    <property type="entry name" value="Winged helix' DNA-binding domain"/>
    <property type="match status" value="1"/>
</dbReference>
<keyword evidence="3 5" id="KW-0346">Stress response</keyword>
<comment type="similarity">
    <text evidence="5">Belongs to the HrcA family.</text>
</comment>
<protein>
    <recommendedName>
        <fullName evidence="5">Heat-inducible transcription repressor HrcA</fullName>
    </recommendedName>
</protein>